<dbReference type="Proteomes" id="UP000585721">
    <property type="component" value="Unassembled WGS sequence"/>
</dbReference>
<keyword evidence="3" id="KW-1185">Reference proteome</keyword>
<feature type="transmembrane region" description="Helical" evidence="1">
    <location>
        <begin position="74"/>
        <end position="91"/>
    </location>
</feature>
<evidence type="ECO:0000313" key="3">
    <source>
        <dbReference type="Proteomes" id="UP000585721"/>
    </source>
</evidence>
<evidence type="ECO:0000256" key="1">
    <source>
        <dbReference type="SAM" id="Phobius"/>
    </source>
</evidence>
<dbReference type="InterPro" id="IPR054235">
    <property type="entry name" value="DUF6962"/>
</dbReference>
<gene>
    <name evidence="2" type="ORF">HNR75_000081</name>
</gene>
<name>A0A841GCE7_9GAMM</name>
<comment type="caution">
    <text evidence="2">The sequence shown here is derived from an EMBL/GenBank/DDBJ whole genome shotgun (WGS) entry which is preliminary data.</text>
</comment>
<dbReference type="EMBL" id="JACHGR010000001">
    <property type="protein sequence ID" value="MBB6054216.1"/>
    <property type="molecule type" value="Genomic_DNA"/>
</dbReference>
<keyword evidence="1" id="KW-1133">Transmembrane helix</keyword>
<evidence type="ECO:0000313" key="2">
    <source>
        <dbReference type="EMBL" id="MBB6054216.1"/>
    </source>
</evidence>
<feature type="transmembrane region" description="Helical" evidence="1">
    <location>
        <begin position="122"/>
        <end position="145"/>
    </location>
</feature>
<feature type="transmembrane region" description="Helical" evidence="1">
    <location>
        <begin position="190"/>
        <end position="210"/>
    </location>
</feature>
<dbReference type="SUPFAM" id="SSF103473">
    <property type="entry name" value="MFS general substrate transporter"/>
    <property type="match status" value="1"/>
</dbReference>
<feature type="transmembrane region" description="Helical" evidence="1">
    <location>
        <begin position="43"/>
        <end position="62"/>
    </location>
</feature>
<dbReference type="InterPro" id="IPR036259">
    <property type="entry name" value="MFS_trans_sf"/>
</dbReference>
<sequence>MMFVSSPTELTTSVTDLLLAIESLGIFFLLPDRHWQQRLWRRIFALLAFSSLLGAIAHGLDLSEETKSLLWKPLYLSLGIMMALFFTVAIAARAGDGFARHLLPFCVATGLVFYGLTEWFGGNFLIFTVYEAIMMLGALWIYGVIAVTRKRMAAGIMSVAIGINLLAAGVQGSSLSFPVGPIIFDHNGLFHLIQMIGLALLGLGASRISAPDDAKAEA</sequence>
<dbReference type="Pfam" id="PF22285">
    <property type="entry name" value="DUF6962"/>
    <property type="match status" value="1"/>
</dbReference>
<dbReference type="AlphaFoldDB" id="A0A841GCE7"/>
<proteinExistence type="predicted"/>
<protein>
    <submittedName>
        <fullName evidence="2">Uncharacterized protein</fullName>
    </submittedName>
</protein>
<organism evidence="2 3">
    <name type="scientific">Tolumonas osonensis</name>
    <dbReference type="NCBI Taxonomy" id="675874"/>
    <lineage>
        <taxon>Bacteria</taxon>
        <taxon>Pseudomonadati</taxon>
        <taxon>Pseudomonadota</taxon>
        <taxon>Gammaproteobacteria</taxon>
        <taxon>Aeromonadales</taxon>
        <taxon>Aeromonadaceae</taxon>
        <taxon>Tolumonas</taxon>
    </lineage>
</organism>
<keyword evidence="1" id="KW-0812">Transmembrane</keyword>
<reference evidence="2 3" key="1">
    <citation type="submission" date="2020-08" db="EMBL/GenBank/DDBJ databases">
        <title>Genomic Encyclopedia of Type Strains, Phase IV (KMG-IV): sequencing the most valuable type-strain genomes for metagenomic binning, comparative biology and taxonomic classification.</title>
        <authorList>
            <person name="Goeker M."/>
        </authorList>
    </citation>
    <scope>NUCLEOTIDE SEQUENCE [LARGE SCALE GENOMIC DNA]</scope>
    <source>
        <strain evidence="2 3">DSM 22975</strain>
    </source>
</reference>
<accession>A0A841GCE7</accession>
<feature type="transmembrane region" description="Helical" evidence="1">
    <location>
        <begin position="98"/>
        <end position="116"/>
    </location>
</feature>
<feature type="transmembrane region" description="Helical" evidence="1">
    <location>
        <begin position="12"/>
        <end position="31"/>
    </location>
</feature>
<feature type="transmembrane region" description="Helical" evidence="1">
    <location>
        <begin position="152"/>
        <end position="170"/>
    </location>
</feature>
<dbReference type="RefSeq" id="WP_188025044.1">
    <property type="nucleotide sequence ID" value="NZ_JACHGR010000001.1"/>
</dbReference>
<keyword evidence="1" id="KW-0472">Membrane</keyword>